<name>A0A5Q2MGX9_9ACTN</name>
<dbReference type="AlphaFoldDB" id="A0A5Q2MGX9"/>
<evidence type="ECO:0000313" key="3">
    <source>
        <dbReference type="Proteomes" id="UP000392064"/>
    </source>
</evidence>
<dbReference type="KEGG" id="aef:GEV26_06190"/>
<reference evidence="2 3" key="1">
    <citation type="submission" date="2019-11" db="EMBL/GenBank/DDBJ databases">
        <authorList>
            <person name="Li J."/>
        </authorList>
    </citation>
    <scope>NUCLEOTIDE SEQUENCE [LARGE SCALE GENOMIC DNA]</scope>
    <source>
        <strain evidence="2 3">MF47</strain>
    </source>
</reference>
<dbReference type="PROSITE" id="PS51257">
    <property type="entry name" value="PROKAR_LIPOPROTEIN"/>
    <property type="match status" value="1"/>
</dbReference>
<gene>
    <name evidence="2" type="ORF">GEV26_06190</name>
</gene>
<accession>A0A5Q2MGX9</accession>
<evidence type="ECO:0000256" key="1">
    <source>
        <dbReference type="SAM" id="SignalP"/>
    </source>
</evidence>
<keyword evidence="3" id="KW-1185">Reference proteome</keyword>
<sequence>MARWTFPAWLVAGAAVLALSGCSSDADQDARVFQDERLVCDHDFSSDEDKDTVERIGGLVTDDFVVKLTESTRLGVVALVEGDARKAFEELNGTYGVAVVAPLEDDGARTVSGLTQVRELVDDACDGSEPR</sequence>
<evidence type="ECO:0000313" key="2">
    <source>
        <dbReference type="EMBL" id="QGG40981.1"/>
    </source>
</evidence>
<dbReference type="EMBL" id="CP045737">
    <property type="protein sequence ID" value="QGG40981.1"/>
    <property type="molecule type" value="Genomic_DNA"/>
</dbReference>
<feature type="signal peptide" evidence="1">
    <location>
        <begin position="1"/>
        <end position="25"/>
    </location>
</feature>
<evidence type="ECO:0008006" key="4">
    <source>
        <dbReference type="Google" id="ProtNLM"/>
    </source>
</evidence>
<keyword evidence="1" id="KW-0732">Signal</keyword>
<dbReference type="RefSeq" id="WP_153652250.1">
    <property type="nucleotide sequence ID" value="NZ_CP045737.1"/>
</dbReference>
<dbReference type="Proteomes" id="UP000392064">
    <property type="component" value="Chromosome"/>
</dbReference>
<organism evidence="2 3">
    <name type="scientific">Aeromicrobium yanjiei</name>
    <dbReference type="NCBI Taxonomy" id="2662028"/>
    <lineage>
        <taxon>Bacteria</taxon>
        <taxon>Bacillati</taxon>
        <taxon>Actinomycetota</taxon>
        <taxon>Actinomycetes</taxon>
        <taxon>Propionibacteriales</taxon>
        <taxon>Nocardioidaceae</taxon>
        <taxon>Aeromicrobium</taxon>
    </lineage>
</organism>
<protein>
    <recommendedName>
        <fullName evidence="4">Lipoprotein</fullName>
    </recommendedName>
</protein>
<proteinExistence type="predicted"/>
<feature type="chain" id="PRO_5038578583" description="Lipoprotein" evidence="1">
    <location>
        <begin position="26"/>
        <end position="131"/>
    </location>
</feature>